<reference evidence="1" key="1">
    <citation type="journal article" date="2022" name="G3 (Bethesda)">
        <title>High quality genome of the basidiomycete yeast Dioszegia hungarica PDD-24b-2 isolated from cloud water.</title>
        <authorList>
            <person name="Jarrige D."/>
            <person name="Haridas S."/>
            <person name="Bleykasten-Grosshans C."/>
            <person name="Joly M."/>
            <person name="Nadalig T."/>
            <person name="Sancelme M."/>
            <person name="Vuilleumier S."/>
            <person name="Grigoriev I.V."/>
            <person name="Amato P."/>
            <person name="Bringel F."/>
        </authorList>
    </citation>
    <scope>NUCLEOTIDE SEQUENCE</scope>
    <source>
        <strain evidence="1">PDD-24b-2</strain>
    </source>
</reference>
<dbReference type="RefSeq" id="XP_052948173.1">
    <property type="nucleotide sequence ID" value="XM_053085499.1"/>
</dbReference>
<organism evidence="1 2">
    <name type="scientific">Dioszegia hungarica</name>
    <dbReference type="NCBI Taxonomy" id="4972"/>
    <lineage>
        <taxon>Eukaryota</taxon>
        <taxon>Fungi</taxon>
        <taxon>Dikarya</taxon>
        <taxon>Basidiomycota</taxon>
        <taxon>Agaricomycotina</taxon>
        <taxon>Tremellomycetes</taxon>
        <taxon>Tremellales</taxon>
        <taxon>Bulleribasidiaceae</taxon>
        <taxon>Dioszegia</taxon>
    </lineage>
</organism>
<sequence>CRGWDPEQGEENDPEGCLRARQYRQVQRVLRRENLREHQHWWFTYEPNVATLYNLTRCFLPTDHANYTRCPDRPVIVNGYWWSAMTIHHGTSGEVIWQESVLKQFESYGIMTLFVGAYENWITVAEMMPNVYRFVWAPELEIISCFTDPRCVAAEHYVPPLDAEDLSLSVPNEERGVIPIWRLQIVDYWGSLPKEVSNNDWYWGLTEHGEWSYHSLGTAWISTPWPMPNHVHLPYSIEEYCLSIPVKPHDERNNSVLIFAKRSSYFHLPHMPPKHFWTDLSREPNFDLLSTADDEAGKPMPEGLSTLGRQSREAYEDLVGSSKVLLGMGHPPISPSVYTALCQGTPVVLPYRALELNLWKGGFEYYAGYYQHGPAMAIGPPYVYSYQQQNYTMLLEMVNKALVTPIERYIPDDMKLPYALKQSKAFLNRDLHAMFRKVLRKNGGQVPRLKAGARERCAEINRCEK</sequence>
<name>A0AA38HFX2_9TREE</name>
<proteinExistence type="predicted"/>
<evidence type="ECO:0000313" key="1">
    <source>
        <dbReference type="EMBL" id="KAI9638396.1"/>
    </source>
</evidence>
<dbReference type="EMBL" id="JAKWFO010000003">
    <property type="protein sequence ID" value="KAI9638396.1"/>
    <property type="molecule type" value="Genomic_DNA"/>
</dbReference>
<accession>A0AA38HFX2</accession>
<comment type="caution">
    <text evidence="1">The sequence shown here is derived from an EMBL/GenBank/DDBJ whole genome shotgun (WGS) entry which is preliminary data.</text>
</comment>
<feature type="non-terminal residue" evidence="1">
    <location>
        <position position="465"/>
    </location>
</feature>
<evidence type="ECO:0000313" key="2">
    <source>
        <dbReference type="Proteomes" id="UP001164286"/>
    </source>
</evidence>
<gene>
    <name evidence="1" type="ORF">MKK02DRAFT_10347</name>
</gene>
<dbReference type="GeneID" id="77724700"/>
<keyword evidence="2" id="KW-1185">Reference proteome</keyword>
<dbReference type="Proteomes" id="UP001164286">
    <property type="component" value="Unassembled WGS sequence"/>
</dbReference>
<feature type="non-terminal residue" evidence="1">
    <location>
        <position position="1"/>
    </location>
</feature>
<protein>
    <submittedName>
        <fullName evidence="1">Uncharacterized protein</fullName>
    </submittedName>
</protein>
<dbReference type="AlphaFoldDB" id="A0AA38HFX2"/>